<evidence type="ECO:0000313" key="3">
    <source>
        <dbReference type="EMBL" id="QJB02046.1"/>
    </source>
</evidence>
<dbReference type="EMBL" id="MT143754">
    <property type="protein sequence ID" value="QJB02046.1"/>
    <property type="molecule type" value="Genomic_DNA"/>
</dbReference>
<dbReference type="AlphaFoldDB" id="A0A6M3M9T4"/>
<organism evidence="3">
    <name type="scientific">viral metagenome</name>
    <dbReference type="NCBI Taxonomy" id="1070528"/>
    <lineage>
        <taxon>unclassified sequences</taxon>
        <taxon>metagenomes</taxon>
        <taxon>organismal metagenomes</taxon>
    </lineage>
</organism>
<protein>
    <submittedName>
        <fullName evidence="3">Uncharacterized protein</fullName>
    </submittedName>
</protein>
<proteinExistence type="predicted"/>
<name>A0A6M3M9T4_9ZZZZ</name>
<dbReference type="EMBL" id="MT143705">
    <property type="protein sequence ID" value="QJB01070.1"/>
    <property type="molecule type" value="Genomic_DNA"/>
</dbReference>
<gene>
    <name evidence="2" type="ORF">MM171A00145_0007</name>
    <name evidence="3" type="ORF">MM171B01529_0006</name>
</gene>
<feature type="coiled-coil region" evidence="1">
    <location>
        <begin position="26"/>
        <end position="81"/>
    </location>
</feature>
<keyword evidence="1" id="KW-0175">Coiled coil</keyword>
<evidence type="ECO:0000256" key="1">
    <source>
        <dbReference type="SAM" id="Coils"/>
    </source>
</evidence>
<accession>A0A6M3M9T4</accession>
<evidence type="ECO:0000313" key="2">
    <source>
        <dbReference type="EMBL" id="QJB01070.1"/>
    </source>
</evidence>
<reference evidence="3" key="1">
    <citation type="submission" date="2020-03" db="EMBL/GenBank/DDBJ databases">
        <title>The deep terrestrial virosphere.</title>
        <authorList>
            <person name="Holmfeldt K."/>
            <person name="Nilsson E."/>
            <person name="Simone D."/>
            <person name="Lopez-Fernandez M."/>
            <person name="Wu X."/>
            <person name="de Brujin I."/>
            <person name="Lundin D."/>
            <person name="Andersson A."/>
            <person name="Bertilsson S."/>
            <person name="Dopson M."/>
        </authorList>
    </citation>
    <scope>NUCLEOTIDE SEQUENCE</scope>
    <source>
        <strain evidence="2">MM171A00145</strain>
        <strain evidence="3">MM171B01529</strain>
    </source>
</reference>
<sequence length="249" mass="26694">MGNDRYKHLTDDERQTPDLLLLRAALDAARADVDRVRGQAERIEGERFKLGNRAADLRYQLAAAEARIGELREVLLELADLMDATAAGEYKPDSFSSQLARAILATPPQAAGEDDTCECGASDWLVTATMIECNQCKRLWGRCNGIWVPDMTTWPAVEAIEGQHYPGGEYVTTGGGCPTCKGTHMVSGTHGLDACPVCNRPAQPTAGGEECSRCNAPLEQFPNSDTWYCSAGCSGMKELAPARPGAGGA</sequence>